<feature type="domain" description="AAA+ ATPase" evidence="1">
    <location>
        <begin position="241"/>
        <end position="380"/>
    </location>
</feature>
<reference evidence="2 3" key="1">
    <citation type="submission" date="2023-03" db="EMBL/GenBank/DDBJ databases">
        <title>High-quality genome of Scylla paramamosain provides insights in environmental adaptation.</title>
        <authorList>
            <person name="Zhang L."/>
        </authorList>
    </citation>
    <scope>NUCLEOTIDE SEQUENCE [LARGE SCALE GENOMIC DNA]</scope>
    <source>
        <strain evidence="2">LZ_2023a</strain>
        <tissue evidence="2">Muscle</tissue>
    </source>
</reference>
<dbReference type="AlphaFoldDB" id="A0AAW0V4H5"/>
<dbReference type="GO" id="GO:0005524">
    <property type="term" value="F:ATP binding"/>
    <property type="evidence" value="ECO:0007669"/>
    <property type="project" value="InterPro"/>
</dbReference>
<dbReference type="Proteomes" id="UP001487740">
    <property type="component" value="Unassembled WGS sequence"/>
</dbReference>
<evidence type="ECO:0000313" key="3">
    <source>
        <dbReference type="Proteomes" id="UP001487740"/>
    </source>
</evidence>
<dbReference type="GO" id="GO:0030970">
    <property type="term" value="P:retrograde protein transport, ER to cytosol"/>
    <property type="evidence" value="ECO:0007669"/>
    <property type="project" value="TreeGrafter"/>
</dbReference>
<dbReference type="GO" id="GO:0051228">
    <property type="term" value="P:mitotic spindle disassembly"/>
    <property type="evidence" value="ECO:0007669"/>
    <property type="project" value="TreeGrafter"/>
</dbReference>
<dbReference type="Pfam" id="PF17862">
    <property type="entry name" value="AAA_lid_3"/>
    <property type="match status" value="2"/>
</dbReference>
<evidence type="ECO:0000259" key="1">
    <source>
        <dbReference type="SMART" id="SM00382"/>
    </source>
</evidence>
<dbReference type="InterPro" id="IPR050168">
    <property type="entry name" value="AAA_ATPase_domain"/>
</dbReference>
<dbReference type="SMART" id="SM00382">
    <property type="entry name" value="AAA"/>
    <property type="match status" value="2"/>
</dbReference>
<accession>A0AAW0V4H5</accession>
<dbReference type="InterPro" id="IPR027417">
    <property type="entry name" value="P-loop_NTPase"/>
</dbReference>
<dbReference type="GO" id="GO:0005634">
    <property type="term" value="C:nucleus"/>
    <property type="evidence" value="ECO:0007669"/>
    <property type="project" value="TreeGrafter"/>
</dbReference>
<dbReference type="GO" id="GO:0016887">
    <property type="term" value="F:ATP hydrolysis activity"/>
    <property type="evidence" value="ECO:0007669"/>
    <property type="project" value="InterPro"/>
</dbReference>
<dbReference type="PANTHER" id="PTHR23077">
    <property type="entry name" value="AAA-FAMILY ATPASE"/>
    <property type="match status" value="1"/>
</dbReference>
<dbReference type="GO" id="GO:0031593">
    <property type="term" value="F:polyubiquitin modification-dependent protein binding"/>
    <property type="evidence" value="ECO:0007669"/>
    <property type="project" value="TreeGrafter"/>
</dbReference>
<dbReference type="SUPFAM" id="SSF52540">
    <property type="entry name" value="P-loop containing nucleoside triphosphate hydrolases"/>
    <property type="match status" value="2"/>
</dbReference>
<dbReference type="Gene3D" id="3.40.50.300">
    <property type="entry name" value="P-loop containing nucleotide triphosphate hydrolases"/>
    <property type="match status" value="2"/>
</dbReference>
<dbReference type="Gene3D" id="1.10.8.60">
    <property type="match status" value="2"/>
</dbReference>
<dbReference type="InterPro" id="IPR003960">
    <property type="entry name" value="ATPase_AAA_CS"/>
</dbReference>
<gene>
    <name evidence="2" type="ORF">O3P69_002050</name>
</gene>
<sequence length="763" mass="81642">MMKKTEVMENEKKVVVTCVDSSGVRDLQRVLIPAPLLLNIGGCPGGHVKLQLTPQTAVICRTAPLVDSCSNYGYQVVACGCVVEGTDALNVHTLTTSDITTLKAVVVTVVKVTVIVKTVKDVLSYRKNKPAFLSSLHSLLALYALTNNSRIYLHNNPLADLLGLTLVEVKACKGVGAGQIGSLRAETKVEVVSMESEDRRRLSVRCKAELGGLDDILGHLRSLVAEPWTRREEFGQLGVIYPSGVLLVGPPGCGKTSLVRQLCAETGACLVATAAAELVSPYEGEAERRFREVVEQAVALSEEGPCVLFIDEIDGLCRARTEEASVSSLRLTSQVLLALDECHGLPNLTLLAATNRPFDLDPAVRRSGRLEIEILLSAPSQTERQSILSVHCKALLPQHCPTPDLPQLASLTPGFVGADLQAVVASAATHLSDCQEAATEKSIAEVFTKAISSITPSLHKTLNFITAKPSSSPAPAGLADTRHLLDNILTQHLEFSWAYDALKLRRPRGVLLYGPRGCGKTRLAASLAASRGCTFITATAAHLLSPYVGESEKRVAALFHAARLAQPTVLFIDEIDGIFGSRESHGSSSVAVSLLNELLQALDGAEVSATSLQGASLLAHTNINTTGTQDGVLVLAATNHPTALDPALLRPGRFDRLVFVPLPDTEARLDILKAKTKGMELEEEEVLQQLAKETEGFTGAELENLVQKALVLALREGGMVKKVADEVVVEAKHLWAARHTLAPSLTSAEMKAYLDFKQAVSGR</sequence>
<dbReference type="PANTHER" id="PTHR23077:SF194">
    <property type="entry name" value="ATPASE FAMILY GENE 2 PROTEIN HOMOLOG B"/>
    <property type="match status" value="1"/>
</dbReference>
<dbReference type="InterPro" id="IPR003959">
    <property type="entry name" value="ATPase_AAA_core"/>
</dbReference>
<protein>
    <recommendedName>
        <fullName evidence="1">AAA+ ATPase domain-containing protein</fullName>
    </recommendedName>
</protein>
<dbReference type="InterPro" id="IPR003593">
    <property type="entry name" value="AAA+_ATPase"/>
</dbReference>
<dbReference type="EMBL" id="JARAKH010000001">
    <property type="protein sequence ID" value="KAK8407224.1"/>
    <property type="molecule type" value="Genomic_DNA"/>
</dbReference>
<proteinExistence type="predicted"/>
<name>A0AAW0V4H5_SCYPA</name>
<keyword evidence="3" id="KW-1185">Reference proteome</keyword>
<dbReference type="Pfam" id="PF00004">
    <property type="entry name" value="AAA"/>
    <property type="match status" value="2"/>
</dbReference>
<evidence type="ECO:0000313" key="2">
    <source>
        <dbReference type="EMBL" id="KAK8407224.1"/>
    </source>
</evidence>
<dbReference type="GO" id="GO:0034098">
    <property type="term" value="C:VCP-NPL4-UFD1 AAA ATPase complex"/>
    <property type="evidence" value="ECO:0007669"/>
    <property type="project" value="TreeGrafter"/>
</dbReference>
<organism evidence="2 3">
    <name type="scientific">Scylla paramamosain</name>
    <name type="common">Mud crab</name>
    <dbReference type="NCBI Taxonomy" id="85552"/>
    <lineage>
        <taxon>Eukaryota</taxon>
        <taxon>Metazoa</taxon>
        <taxon>Ecdysozoa</taxon>
        <taxon>Arthropoda</taxon>
        <taxon>Crustacea</taxon>
        <taxon>Multicrustacea</taxon>
        <taxon>Malacostraca</taxon>
        <taxon>Eumalacostraca</taxon>
        <taxon>Eucarida</taxon>
        <taxon>Decapoda</taxon>
        <taxon>Pleocyemata</taxon>
        <taxon>Brachyura</taxon>
        <taxon>Eubrachyura</taxon>
        <taxon>Portunoidea</taxon>
        <taxon>Portunidae</taxon>
        <taxon>Portuninae</taxon>
        <taxon>Scylla</taxon>
    </lineage>
</organism>
<dbReference type="PROSITE" id="PS00674">
    <property type="entry name" value="AAA"/>
    <property type="match status" value="2"/>
</dbReference>
<comment type="caution">
    <text evidence="2">The sequence shown here is derived from an EMBL/GenBank/DDBJ whole genome shotgun (WGS) entry which is preliminary data.</text>
</comment>
<dbReference type="InterPro" id="IPR041569">
    <property type="entry name" value="AAA_lid_3"/>
</dbReference>
<feature type="domain" description="AAA+ ATPase" evidence="1">
    <location>
        <begin position="506"/>
        <end position="664"/>
    </location>
</feature>
<dbReference type="GO" id="GO:0097352">
    <property type="term" value="P:autophagosome maturation"/>
    <property type="evidence" value="ECO:0007669"/>
    <property type="project" value="TreeGrafter"/>
</dbReference>
<dbReference type="GO" id="GO:0005829">
    <property type="term" value="C:cytosol"/>
    <property type="evidence" value="ECO:0007669"/>
    <property type="project" value="TreeGrafter"/>
</dbReference>